<feature type="signal peptide" evidence="1">
    <location>
        <begin position="1"/>
        <end position="23"/>
    </location>
</feature>
<reference evidence="2 3" key="1">
    <citation type="submission" date="2020-08" db="EMBL/GenBank/DDBJ databases">
        <title>Genomic Encyclopedia of Type Strains, Phase IV (KMG-IV): sequencing the most valuable type-strain genomes for metagenomic binning, comparative biology and taxonomic classification.</title>
        <authorList>
            <person name="Goeker M."/>
        </authorList>
    </citation>
    <scope>NUCLEOTIDE SEQUENCE [LARGE SCALE GENOMIC DNA]</scope>
    <source>
        <strain evidence="2 3">DSM 26287</strain>
    </source>
</reference>
<dbReference type="Pfam" id="PF11454">
    <property type="entry name" value="DUF3016"/>
    <property type="match status" value="1"/>
</dbReference>
<accession>A0A7X0NKR7</accession>
<dbReference type="InterPro" id="IPR021557">
    <property type="entry name" value="DUF3016"/>
</dbReference>
<evidence type="ECO:0000313" key="3">
    <source>
        <dbReference type="Proteomes" id="UP000537141"/>
    </source>
</evidence>
<name>A0A7X0NKR7_9GAMM</name>
<evidence type="ECO:0008006" key="4">
    <source>
        <dbReference type="Google" id="ProtNLM"/>
    </source>
</evidence>
<evidence type="ECO:0000313" key="2">
    <source>
        <dbReference type="EMBL" id="MBB6545186.1"/>
    </source>
</evidence>
<dbReference type="EMBL" id="JACHHU010000058">
    <property type="protein sequence ID" value="MBB6545186.1"/>
    <property type="molecule type" value="Genomic_DNA"/>
</dbReference>
<protein>
    <recommendedName>
        <fullName evidence="4">DUF3016 domain-containing protein</fullName>
    </recommendedName>
</protein>
<dbReference type="RefSeq" id="WP_184426934.1">
    <property type="nucleotide sequence ID" value="NZ_AP027362.1"/>
</dbReference>
<sequence length="164" mass="18936">MKNLFSTLTLAAVFVAFLPQANAGEAQVVWQNPDKYRDVDAGDGHRTKFKERTFSQLEQHFNKLAEQLPQGYMLKIEVSDLDLAGDVNQGGINRLRIVKDIFYPRIDFSYQLLSADKVVVSENEIKLKDMNFLMRNSSRYNSSSLAHEKKMLDSWFKDTFTEFL</sequence>
<proteinExistence type="predicted"/>
<comment type="caution">
    <text evidence="2">The sequence shown here is derived from an EMBL/GenBank/DDBJ whole genome shotgun (WGS) entry which is preliminary data.</text>
</comment>
<gene>
    <name evidence="2" type="ORF">HNQ55_003729</name>
</gene>
<organism evidence="2 3">
    <name type="scientific">Thalassotalea piscium</name>
    <dbReference type="NCBI Taxonomy" id="1230533"/>
    <lineage>
        <taxon>Bacteria</taxon>
        <taxon>Pseudomonadati</taxon>
        <taxon>Pseudomonadota</taxon>
        <taxon>Gammaproteobacteria</taxon>
        <taxon>Alteromonadales</taxon>
        <taxon>Colwelliaceae</taxon>
        <taxon>Thalassotalea</taxon>
    </lineage>
</organism>
<feature type="chain" id="PRO_5030551682" description="DUF3016 domain-containing protein" evidence="1">
    <location>
        <begin position="24"/>
        <end position="164"/>
    </location>
</feature>
<keyword evidence="1" id="KW-0732">Signal</keyword>
<keyword evidence="3" id="KW-1185">Reference proteome</keyword>
<evidence type="ECO:0000256" key="1">
    <source>
        <dbReference type="SAM" id="SignalP"/>
    </source>
</evidence>
<dbReference type="Proteomes" id="UP000537141">
    <property type="component" value="Unassembled WGS sequence"/>
</dbReference>
<dbReference type="AlphaFoldDB" id="A0A7X0NKR7"/>